<dbReference type="Proteomes" id="UP000504604">
    <property type="component" value="Linkage group LG6"/>
</dbReference>
<evidence type="ECO:0000256" key="8">
    <source>
        <dbReference type="ARBA" id="ARBA00023180"/>
    </source>
</evidence>
<keyword evidence="6" id="KW-0064">Aspartyl protease</keyword>
<name>A0A8M8UUD9_SESIN</name>
<dbReference type="AlphaFoldDB" id="A0A8M8UUD9"/>
<dbReference type="Pfam" id="PF14541">
    <property type="entry name" value="TAXi_C"/>
    <property type="match status" value="1"/>
</dbReference>
<dbReference type="SUPFAM" id="SSF50630">
    <property type="entry name" value="Acid proteases"/>
    <property type="match status" value="1"/>
</dbReference>
<dbReference type="InterPro" id="IPR021109">
    <property type="entry name" value="Peptidase_aspartic_dom_sf"/>
</dbReference>
<dbReference type="GO" id="GO:0005576">
    <property type="term" value="C:extracellular region"/>
    <property type="evidence" value="ECO:0007669"/>
    <property type="project" value="UniProtKB-SubCell"/>
</dbReference>
<dbReference type="RefSeq" id="XP_020550538.1">
    <property type="nucleotide sequence ID" value="XM_020694879.1"/>
</dbReference>
<feature type="domain" description="Peptidase A1" evidence="9">
    <location>
        <begin position="105"/>
        <end position="450"/>
    </location>
</feature>
<dbReference type="CDD" id="cd05476">
    <property type="entry name" value="pepsin_A_like_plant"/>
    <property type="match status" value="1"/>
</dbReference>
<dbReference type="PROSITE" id="PS00141">
    <property type="entry name" value="ASP_PROTEASE"/>
    <property type="match status" value="2"/>
</dbReference>
<dbReference type="InterPro" id="IPR051708">
    <property type="entry name" value="Plant_Aspart_Prot_A1"/>
</dbReference>
<dbReference type="InterPro" id="IPR032799">
    <property type="entry name" value="TAXi_C"/>
</dbReference>
<dbReference type="InterPro" id="IPR033121">
    <property type="entry name" value="PEPTIDASE_A1"/>
</dbReference>
<proteinExistence type="inferred from homology"/>
<evidence type="ECO:0000256" key="7">
    <source>
        <dbReference type="ARBA" id="ARBA00022801"/>
    </source>
</evidence>
<dbReference type="GO" id="GO:0004190">
    <property type="term" value="F:aspartic-type endopeptidase activity"/>
    <property type="evidence" value="ECO:0007669"/>
    <property type="project" value="UniProtKB-KW"/>
</dbReference>
<sequence length="458" mass="49360">MAFYYEPLSLILATLLLLLSNSFTTISLISLSQAINNGGVTLDLIHRDSPLSPSYDPSTTRFERLRTSFHRSISRQSSLKSTSFKSASKSPDSFEATLTPIGGEYLMKINIGTPPIEILAIVDTGSDLTWTQCVPCTQCYKQNAPLFNPTKTTTYRTVSCTSQQCQSLGPDSSSCDKSNSCLYQVSYGDSSYSNGDLAVETFTFDSSTSKESVVFPKIVFGCGHNNGGTFNETGSGIVGLGGGAVSIVRQLETTIGGKFSYCLTTLDSKSSSKISFGPNAIVTGPNLSSTPLVQKSPDTFYYLTLEGVSVGNEALAYNYIPNSNSKASVEEGNIIIDSGTTLTFLPSSLYEGLESTLEKSITGRRVSDPQGLFGLCYELPSNGEFNAPSIIAHFTGADVKLTQESTFIEVEKGVVCLTFVPSQDLAIFGNLHQMNFLIGYDLENQKVDFLPTDCSKTH</sequence>
<dbReference type="InterPro" id="IPR001969">
    <property type="entry name" value="Aspartic_peptidase_AS"/>
</dbReference>
<keyword evidence="4" id="KW-0645">Protease</keyword>
<dbReference type="PANTHER" id="PTHR47967">
    <property type="entry name" value="OS07G0603500 PROTEIN-RELATED"/>
    <property type="match status" value="1"/>
</dbReference>
<evidence type="ECO:0000256" key="2">
    <source>
        <dbReference type="ARBA" id="ARBA00007447"/>
    </source>
</evidence>
<organism evidence="10 11">
    <name type="scientific">Sesamum indicum</name>
    <name type="common">Oriental sesame</name>
    <name type="synonym">Sesamum orientale</name>
    <dbReference type="NCBI Taxonomy" id="4182"/>
    <lineage>
        <taxon>Eukaryota</taxon>
        <taxon>Viridiplantae</taxon>
        <taxon>Streptophyta</taxon>
        <taxon>Embryophyta</taxon>
        <taxon>Tracheophyta</taxon>
        <taxon>Spermatophyta</taxon>
        <taxon>Magnoliopsida</taxon>
        <taxon>eudicotyledons</taxon>
        <taxon>Gunneridae</taxon>
        <taxon>Pentapetalae</taxon>
        <taxon>asterids</taxon>
        <taxon>lamiids</taxon>
        <taxon>Lamiales</taxon>
        <taxon>Pedaliaceae</taxon>
        <taxon>Sesamum</taxon>
    </lineage>
</organism>
<dbReference type="FunFam" id="2.40.70.10:FF:000050">
    <property type="entry name" value="Aspartic proteinase CDR1"/>
    <property type="match status" value="1"/>
</dbReference>
<evidence type="ECO:0000256" key="5">
    <source>
        <dbReference type="ARBA" id="ARBA00022729"/>
    </source>
</evidence>
<evidence type="ECO:0000256" key="3">
    <source>
        <dbReference type="ARBA" id="ARBA00022525"/>
    </source>
</evidence>
<evidence type="ECO:0000313" key="11">
    <source>
        <dbReference type="RefSeq" id="XP_020550538.1"/>
    </source>
</evidence>
<dbReference type="PANTHER" id="PTHR47967:SF128">
    <property type="entry name" value="ASPARTIC PROTEINASE CDR1-LIKE"/>
    <property type="match status" value="1"/>
</dbReference>
<dbReference type="FunFam" id="2.40.70.10:FF:000016">
    <property type="entry name" value="Probable aspartic protease At2g35615"/>
    <property type="match status" value="1"/>
</dbReference>
<dbReference type="InterPro" id="IPR032861">
    <property type="entry name" value="TAXi_N"/>
</dbReference>
<evidence type="ECO:0000256" key="4">
    <source>
        <dbReference type="ARBA" id="ARBA00022670"/>
    </source>
</evidence>
<keyword evidence="3" id="KW-0964">Secreted</keyword>
<evidence type="ECO:0000313" key="10">
    <source>
        <dbReference type="Proteomes" id="UP000504604"/>
    </source>
</evidence>
<dbReference type="OrthoDB" id="2747330at2759"/>
<keyword evidence="10" id="KW-1185">Reference proteome</keyword>
<protein>
    <submittedName>
        <fullName evidence="11">Aspartic proteinase CDR1-like</fullName>
    </submittedName>
</protein>
<evidence type="ECO:0000256" key="6">
    <source>
        <dbReference type="ARBA" id="ARBA00022750"/>
    </source>
</evidence>
<gene>
    <name evidence="11" type="primary">LOC105163971</name>
</gene>
<evidence type="ECO:0000259" key="9">
    <source>
        <dbReference type="PROSITE" id="PS51767"/>
    </source>
</evidence>
<dbReference type="GO" id="GO:0006508">
    <property type="term" value="P:proteolysis"/>
    <property type="evidence" value="ECO:0007669"/>
    <property type="project" value="UniProtKB-KW"/>
</dbReference>
<dbReference type="Gramene" id="SIN_1023348.t">
    <property type="protein sequence ID" value="SIN_1023348.t.cds1"/>
    <property type="gene ID" value="SIN_1023348"/>
</dbReference>
<reference evidence="11" key="1">
    <citation type="submission" date="2025-08" db="UniProtKB">
        <authorList>
            <consortium name="RefSeq"/>
        </authorList>
    </citation>
    <scope>IDENTIFICATION</scope>
</reference>
<dbReference type="GeneID" id="105163971"/>
<dbReference type="Gene3D" id="2.40.70.10">
    <property type="entry name" value="Acid Proteases"/>
    <property type="match status" value="2"/>
</dbReference>
<evidence type="ECO:0000256" key="1">
    <source>
        <dbReference type="ARBA" id="ARBA00004613"/>
    </source>
</evidence>
<dbReference type="InterPro" id="IPR034161">
    <property type="entry name" value="Pepsin-like_plant"/>
</dbReference>
<dbReference type="KEGG" id="sind:105163971"/>
<comment type="subcellular location">
    <subcellularLocation>
        <location evidence="1">Secreted</location>
    </subcellularLocation>
</comment>
<accession>A0A8M8UUD9</accession>
<dbReference type="PROSITE" id="PS51767">
    <property type="entry name" value="PEPTIDASE_A1"/>
    <property type="match status" value="1"/>
</dbReference>
<comment type="similarity">
    <text evidence="2">Belongs to the peptidase A1 family.</text>
</comment>
<keyword evidence="8" id="KW-0325">Glycoprotein</keyword>
<dbReference type="Pfam" id="PF14543">
    <property type="entry name" value="TAXi_N"/>
    <property type="match status" value="1"/>
</dbReference>
<keyword evidence="7" id="KW-0378">Hydrolase</keyword>
<keyword evidence="5" id="KW-0732">Signal</keyword>